<proteinExistence type="predicted"/>
<dbReference type="Proteomes" id="UP001501000">
    <property type="component" value="Unassembled WGS sequence"/>
</dbReference>
<evidence type="ECO:0000256" key="2">
    <source>
        <dbReference type="SAM" id="Phobius"/>
    </source>
</evidence>
<organism evidence="3 4">
    <name type="scientific">Streptomyces gulbargensis</name>
    <dbReference type="NCBI Taxonomy" id="364901"/>
    <lineage>
        <taxon>Bacteria</taxon>
        <taxon>Bacillati</taxon>
        <taxon>Actinomycetota</taxon>
        <taxon>Actinomycetes</taxon>
        <taxon>Kitasatosporales</taxon>
        <taxon>Streptomycetaceae</taxon>
        <taxon>Streptomyces</taxon>
    </lineage>
</organism>
<name>A0ABP7L8W0_9ACTN</name>
<comment type="caution">
    <text evidence="3">The sequence shown here is derived from an EMBL/GenBank/DDBJ whole genome shotgun (WGS) entry which is preliminary data.</text>
</comment>
<keyword evidence="2" id="KW-1133">Transmembrane helix</keyword>
<evidence type="ECO:0000313" key="3">
    <source>
        <dbReference type="EMBL" id="GAA3895278.1"/>
    </source>
</evidence>
<evidence type="ECO:0000256" key="1">
    <source>
        <dbReference type="SAM" id="MobiDB-lite"/>
    </source>
</evidence>
<dbReference type="EMBL" id="BAABAJ010000001">
    <property type="protein sequence ID" value="GAA3895278.1"/>
    <property type="molecule type" value="Genomic_DNA"/>
</dbReference>
<protein>
    <recommendedName>
        <fullName evidence="5">DUF3040 domain-containing protein</fullName>
    </recommendedName>
</protein>
<keyword evidence="2" id="KW-0472">Membrane</keyword>
<sequence length="113" mass="12381">MDDVRLSPRERRILAEIEEQLGRDEPLARRLGTTRSGLRLPDPPAPGTYRLRPALALAALGAATLALLVLAVTTEAPALIWAFAAAWVLTLVVLLRLVVRWSRRRAGDPRTPG</sequence>
<dbReference type="InterPro" id="IPR021401">
    <property type="entry name" value="DUF3040"/>
</dbReference>
<dbReference type="RefSeq" id="WP_345277611.1">
    <property type="nucleotide sequence ID" value="NZ_BAABAJ010000001.1"/>
</dbReference>
<feature type="transmembrane region" description="Helical" evidence="2">
    <location>
        <begin position="54"/>
        <end position="72"/>
    </location>
</feature>
<keyword evidence="4" id="KW-1185">Reference proteome</keyword>
<accession>A0ABP7L8W0</accession>
<reference evidence="4" key="1">
    <citation type="journal article" date="2019" name="Int. J. Syst. Evol. Microbiol.">
        <title>The Global Catalogue of Microorganisms (GCM) 10K type strain sequencing project: providing services to taxonomists for standard genome sequencing and annotation.</title>
        <authorList>
            <consortium name="The Broad Institute Genomics Platform"/>
            <consortium name="The Broad Institute Genome Sequencing Center for Infectious Disease"/>
            <person name="Wu L."/>
            <person name="Ma J."/>
        </authorList>
    </citation>
    <scope>NUCLEOTIDE SEQUENCE [LARGE SCALE GENOMIC DNA]</scope>
    <source>
        <strain evidence="4">JCM 16956</strain>
    </source>
</reference>
<evidence type="ECO:0000313" key="4">
    <source>
        <dbReference type="Proteomes" id="UP001501000"/>
    </source>
</evidence>
<feature type="compositionally biased region" description="Low complexity" evidence="1">
    <location>
        <begin position="29"/>
        <end position="40"/>
    </location>
</feature>
<feature type="region of interest" description="Disordered" evidence="1">
    <location>
        <begin position="25"/>
        <end position="45"/>
    </location>
</feature>
<feature type="transmembrane region" description="Helical" evidence="2">
    <location>
        <begin position="78"/>
        <end position="99"/>
    </location>
</feature>
<keyword evidence="2" id="KW-0812">Transmembrane</keyword>
<gene>
    <name evidence="3" type="ORF">GCM10022244_01400</name>
</gene>
<dbReference type="Pfam" id="PF11239">
    <property type="entry name" value="DUF3040"/>
    <property type="match status" value="1"/>
</dbReference>
<evidence type="ECO:0008006" key="5">
    <source>
        <dbReference type="Google" id="ProtNLM"/>
    </source>
</evidence>